<dbReference type="Pfam" id="PF10277">
    <property type="entry name" value="Frag1"/>
    <property type="match status" value="1"/>
</dbReference>
<dbReference type="AlphaFoldDB" id="A0A6A4WMN6"/>
<accession>A0A6A4WMN6</accession>
<dbReference type="GO" id="GO:0005789">
    <property type="term" value="C:endoplasmic reticulum membrane"/>
    <property type="evidence" value="ECO:0007669"/>
    <property type="project" value="TreeGrafter"/>
</dbReference>
<feature type="transmembrane region" description="Helical" evidence="8">
    <location>
        <begin position="91"/>
        <end position="111"/>
    </location>
</feature>
<dbReference type="GO" id="GO:0000139">
    <property type="term" value="C:Golgi membrane"/>
    <property type="evidence" value="ECO:0007669"/>
    <property type="project" value="UniProtKB-SubCell"/>
</dbReference>
<evidence type="ECO:0000256" key="8">
    <source>
        <dbReference type="SAM" id="Phobius"/>
    </source>
</evidence>
<dbReference type="GO" id="GO:0006506">
    <property type="term" value="P:GPI anchor biosynthetic process"/>
    <property type="evidence" value="ECO:0007669"/>
    <property type="project" value="UniProtKB-KW"/>
</dbReference>
<keyword evidence="11" id="KW-1185">Reference proteome</keyword>
<evidence type="ECO:0000313" key="10">
    <source>
        <dbReference type="EMBL" id="KAF0306519.1"/>
    </source>
</evidence>
<evidence type="ECO:0000256" key="1">
    <source>
        <dbReference type="ARBA" id="ARBA00004653"/>
    </source>
</evidence>
<feature type="transmembrane region" description="Helical" evidence="8">
    <location>
        <begin position="34"/>
        <end position="55"/>
    </location>
</feature>
<name>A0A6A4WMN6_AMPAM</name>
<dbReference type="InterPro" id="IPR019402">
    <property type="entry name" value="CWH43_N"/>
</dbReference>
<gene>
    <name evidence="10" type="primary">Pgap2_2</name>
    <name evidence="10" type="ORF">FJT64_022006</name>
</gene>
<comment type="subcellular location">
    <subcellularLocation>
        <location evidence="1">Golgi apparatus membrane</location>
        <topology evidence="1">Multi-pass membrane protein</topology>
    </subcellularLocation>
</comment>
<keyword evidence="3" id="KW-0337">GPI-anchor biosynthesis</keyword>
<dbReference type="EMBL" id="VIIS01000662">
    <property type="protein sequence ID" value="KAF0306519.1"/>
    <property type="molecule type" value="Genomic_DNA"/>
</dbReference>
<dbReference type="PANTHER" id="PTHR12892:SF11">
    <property type="entry name" value="POST-GPI ATTACHMENT TO PROTEINS FACTOR 2"/>
    <property type="match status" value="1"/>
</dbReference>
<organism evidence="10 11">
    <name type="scientific">Amphibalanus amphitrite</name>
    <name type="common">Striped barnacle</name>
    <name type="synonym">Balanus amphitrite</name>
    <dbReference type="NCBI Taxonomy" id="1232801"/>
    <lineage>
        <taxon>Eukaryota</taxon>
        <taxon>Metazoa</taxon>
        <taxon>Ecdysozoa</taxon>
        <taxon>Arthropoda</taxon>
        <taxon>Crustacea</taxon>
        <taxon>Multicrustacea</taxon>
        <taxon>Cirripedia</taxon>
        <taxon>Thoracica</taxon>
        <taxon>Thoracicalcarea</taxon>
        <taxon>Balanomorpha</taxon>
        <taxon>Balanoidea</taxon>
        <taxon>Balanidae</taxon>
        <taxon>Amphibalaninae</taxon>
        <taxon>Amphibalanus</taxon>
    </lineage>
</organism>
<reference evidence="10 11" key="1">
    <citation type="submission" date="2019-07" db="EMBL/GenBank/DDBJ databases">
        <title>Draft genome assembly of a fouling barnacle, Amphibalanus amphitrite (Darwin, 1854): The first reference genome for Thecostraca.</title>
        <authorList>
            <person name="Kim W."/>
        </authorList>
    </citation>
    <scope>NUCLEOTIDE SEQUENCE [LARGE SCALE GENOMIC DNA]</scope>
    <source>
        <strain evidence="10">SNU_AA5</strain>
        <tissue evidence="10">Soma without cirri and trophi</tissue>
    </source>
</reference>
<keyword evidence="5 8" id="KW-1133">Transmembrane helix</keyword>
<feature type="transmembrane region" description="Helical" evidence="8">
    <location>
        <begin position="222"/>
        <end position="242"/>
    </location>
</feature>
<evidence type="ECO:0000256" key="7">
    <source>
        <dbReference type="ARBA" id="ARBA00023136"/>
    </source>
</evidence>
<evidence type="ECO:0000256" key="6">
    <source>
        <dbReference type="ARBA" id="ARBA00023034"/>
    </source>
</evidence>
<feature type="transmembrane region" description="Helical" evidence="8">
    <location>
        <begin position="197"/>
        <end position="216"/>
    </location>
</feature>
<feature type="transmembrane region" description="Helical" evidence="8">
    <location>
        <begin position="157"/>
        <end position="176"/>
    </location>
</feature>
<protein>
    <submittedName>
        <fullName evidence="10">Post-GPI attachment to proteins factor 2</fullName>
    </submittedName>
</protein>
<sequence length="263" mass="29984">MGSSEVLYQPLLGEPPTETLLSGSGRLRLRFRHVLLVAVALPLFGFLFCVGWSLLFHFESATSTHCKVANYLPSLSAAIGNFTVQRRVWKAVIALHALPRFLIGYLYYGYWRRTLAPLHSARLLLLTAQVFYVSENFGLLGLSFVTSAENFPVHKSGFILFLTSAGFYMLLTIWLSGLPRARVTTRRERVSSRRKRLLFGVYCTCLTLSMYFYARHNESCEAGIYTLFALSEYLVVLSNIAFHGTAYWDMYERVFDFGTCKWS</sequence>
<keyword evidence="4 8" id="KW-0812">Transmembrane</keyword>
<feature type="domain" description="CWH43-like N-terminal" evidence="9">
    <location>
        <begin position="31"/>
        <end position="251"/>
    </location>
</feature>
<keyword evidence="7 8" id="KW-0472">Membrane</keyword>
<evidence type="ECO:0000256" key="2">
    <source>
        <dbReference type="ARBA" id="ARBA00007414"/>
    </source>
</evidence>
<dbReference type="OrthoDB" id="68581at2759"/>
<dbReference type="InterPro" id="IPR039545">
    <property type="entry name" value="PGAP2"/>
</dbReference>
<comment type="similarity">
    <text evidence="2">Belongs to the PGAP2 family.</text>
</comment>
<comment type="caution">
    <text evidence="10">The sequence shown here is derived from an EMBL/GenBank/DDBJ whole genome shotgun (WGS) entry which is preliminary data.</text>
</comment>
<feature type="transmembrane region" description="Helical" evidence="8">
    <location>
        <begin position="123"/>
        <end position="145"/>
    </location>
</feature>
<dbReference type="Proteomes" id="UP000440578">
    <property type="component" value="Unassembled WGS sequence"/>
</dbReference>
<evidence type="ECO:0000313" key="11">
    <source>
        <dbReference type="Proteomes" id="UP000440578"/>
    </source>
</evidence>
<evidence type="ECO:0000259" key="9">
    <source>
        <dbReference type="Pfam" id="PF10277"/>
    </source>
</evidence>
<dbReference type="PANTHER" id="PTHR12892">
    <property type="entry name" value="FGF RECEPTOR ACTIVATING PROTEIN 1"/>
    <property type="match status" value="1"/>
</dbReference>
<evidence type="ECO:0000256" key="3">
    <source>
        <dbReference type="ARBA" id="ARBA00022502"/>
    </source>
</evidence>
<proteinExistence type="inferred from homology"/>
<keyword evidence="6" id="KW-0333">Golgi apparatus</keyword>
<evidence type="ECO:0000256" key="4">
    <source>
        <dbReference type="ARBA" id="ARBA00022692"/>
    </source>
</evidence>
<evidence type="ECO:0000256" key="5">
    <source>
        <dbReference type="ARBA" id="ARBA00022989"/>
    </source>
</evidence>